<evidence type="ECO:0000313" key="2">
    <source>
        <dbReference type="EMBL" id="PZX56374.1"/>
    </source>
</evidence>
<evidence type="ECO:0000256" key="1">
    <source>
        <dbReference type="SAM" id="MobiDB-lite"/>
    </source>
</evidence>
<dbReference type="Proteomes" id="UP000249538">
    <property type="component" value="Unassembled WGS sequence"/>
</dbReference>
<evidence type="ECO:0000313" key="3">
    <source>
        <dbReference type="Proteomes" id="UP000249538"/>
    </source>
</evidence>
<accession>A0A2W7R7G2</accession>
<dbReference type="EMBL" id="QKZS01000003">
    <property type="protein sequence ID" value="PZX56374.1"/>
    <property type="molecule type" value="Genomic_DNA"/>
</dbReference>
<proteinExistence type="predicted"/>
<name>A0A2W7R7G2_9RHOB</name>
<sequence length="61" mass="6521">MFAVNTKLGLLSSQGLGCNAAHPGMRSSDNPAHTACPPEPQSEITFRSAPENGREQWTRAP</sequence>
<reference evidence="2 3" key="1">
    <citation type="submission" date="2018-06" db="EMBL/GenBank/DDBJ databases">
        <title>Genomic Encyclopedia of Archaeal and Bacterial Type Strains, Phase II (KMG-II): from individual species to whole genera.</title>
        <authorList>
            <person name="Goeker M."/>
        </authorList>
    </citation>
    <scope>NUCLEOTIDE SEQUENCE [LARGE SCALE GENOMIC DNA]</scope>
    <source>
        <strain evidence="2 3">DSM 18774</strain>
    </source>
</reference>
<feature type="region of interest" description="Disordered" evidence="1">
    <location>
        <begin position="21"/>
        <end position="61"/>
    </location>
</feature>
<gene>
    <name evidence="2" type="ORF">LX76_01403</name>
</gene>
<dbReference type="AlphaFoldDB" id="A0A2W7R7G2"/>
<feature type="compositionally biased region" description="Basic and acidic residues" evidence="1">
    <location>
        <begin position="52"/>
        <end position="61"/>
    </location>
</feature>
<organism evidence="2 3">
    <name type="scientific">Cereibacter changlensis</name>
    <dbReference type="NCBI Taxonomy" id="402884"/>
    <lineage>
        <taxon>Bacteria</taxon>
        <taxon>Pseudomonadati</taxon>
        <taxon>Pseudomonadota</taxon>
        <taxon>Alphaproteobacteria</taxon>
        <taxon>Rhodobacterales</taxon>
        <taxon>Paracoccaceae</taxon>
        <taxon>Cereibacter</taxon>
    </lineage>
</organism>
<comment type="caution">
    <text evidence="2">The sequence shown here is derived from an EMBL/GenBank/DDBJ whole genome shotgun (WGS) entry which is preliminary data.</text>
</comment>
<protein>
    <submittedName>
        <fullName evidence="2">Uncharacterized protein</fullName>
    </submittedName>
</protein>